<accession>A0A0F7UMF9</accession>
<evidence type="ECO:0000256" key="3">
    <source>
        <dbReference type="ARBA" id="ARBA00023295"/>
    </source>
</evidence>
<dbReference type="FunFam" id="3.20.20.70:FF:000197">
    <property type="entry name" value="Alpha-galactosidase"/>
    <property type="match status" value="1"/>
</dbReference>
<dbReference type="Pfam" id="PF16499">
    <property type="entry name" value="Melibiase_2"/>
    <property type="match status" value="1"/>
</dbReference>
<feature type="region of interest" description="Disordered" evidence="5">
    <location>
        <begin position="897"/>
        <end position="991"/>
    </location>
</feature>
<name>A0A0F7UMF9_NEOCL</name>
<dbReference type="InterPro" id="IPR013785">
    <property type="entry name" value="Aldolase_TIM"/>
</dbReference>
<dbReference type="CDD" id="cd14792">
    <property type="entry name" value="GH27"/>
    <property type="match status" value="1"/>
</dbReference>
<dbReference type="GO" id="GO:0016139">
    <property type="term" value="P:glycoside catabolic process"/>
    <property type="evidence" value="ECO:0007669"/>
    <property type="project" value="TreeGrafter"/>
</dbReference>
<keyword evidence="2 4" id="KW-0378">Hydrolase</keyword>
<feature type="region of interest" description="Disordered" evidence="5">
    <location>
        <begin position="1"/>
        <end position="27"/>
    </location>
</feature>
<feature type="compositionally biased region" description="Basic and acidic residues" evidence="5">
    <location>
        <begin position="951"/>
        <end position="963"/>
    </location>
</feature>
<dbReference type="PRINTS" id="PR00740">
    <property type="entry name" value="GLHYDRLASE27"/>
</dbReference>
<evidence type="ECO:0000256" key="5">
    <source>
        <dbReference type="SAM" id="MobiDB-lite"/>
    </source>
</evidence>
<feature type="compositionally biased region" description="Polar residues" evidence="5">
    <location>
        <begin position="970"/>
        <end position="979"/>
    </location>
</feature>
<gene>
    <name evidence="6" type="ORF">BN1204_054050</name>
</gene>
<evidence type="ECO:0000256" key="2">
    <source>
        <dbReference type="ARBA" id="ARBA00022801"/>
    </source>
</evidence>
<dbReference type="PANTHER" id="PTHR11452:SF83">
    <property type="entry name" value="ALPHA-GALACTOSIDASE"/>
    <property type="match status" value="1"/>
</dbReference>
<feature type="compositionally biased region" description="Polar residues" evidence="5">
    <location>
        <begin position="174"/>
        <end position="183"/>
    </location>
</feature>
<dbReference type="SUPFAM" id="SSF51011">
    <property type="entry name" value="Glycosyl hydrolase domain"/>
    <property type="match status" value="1"/>
</dbReference>
<dbReference type="EMBL" id="LN714486">
    <property type="protein sequence ID" value="CEL69700.1"/>
    <property type="molecule type" value="Genomic_DNA"/>
</dbReference>
<sequence length="991" mass="108027">MDAGRASDPGWETVPVRASSAVPRKPSKTGGFLFRPCLFHLSLLFALPSLCLNASGDTTATAQNIPPRGQRDKREPEARREERLTAEGTARAEWEGPLEEGVAVQKRVAGSEKKKSPSATQKDSNGNKPNPIQAWGEAGEQGESDYTNSSTMAEERGESPNPHTSTLLAEGSEAGTNRGTPQWTDDDGDPPVPWRAPQGVVRDSAVPVDEAFQSGEGEWREEEGSDEGPGGKSEGEEADRGVARGSMDDLGEESDPDASLSPDGDDATLLVDHVDRAPVWGDEGEDADSPSLDEEGDAGEYSLSLDFEDSDVGLDPLQVTSDNEDLLDEGALNEDQESDGTFDGEAEGEAKGIETAHTEPTYHFVRRYDNDRVPAPGETLIAAETQESFLFASTAQGTIPQTEGGGKLMPYSKRLPNKRHKEDDMVENGSVTISSRALSPRGKAQIPKPPMGWNSWNRFGCDTSKLNEELVMGIAGALRASGLQAAGYEYVTLDDCWGIKKDEERGPREPLLWDAQRFPSGMPALGTFLHSHGFKFGIYTDSGSRTCMGYVGSAGHEEQDAMTFQSWGVDFLKIDGCYAESSDMEMLYRRWSPAFEKAAATDPDHKQKVVLNCSWPAYVQDPLSFNFTLIGEICDTWRIFEDIQATWESLAQIMTFWGDNQGIFANVVAPGSFNDPDMLEVGNANFSAAEGRTQMSVWSIIAAPLILGNDVRNMSLQTLQILANPKVIAVNQDDLVLEGLRVFESPNTLSIWMRPLAAGSTAVAFVNLSSQPQNVIVKLSELQRAYWRMWVPWRRPKLLQLVENLPPGDRDRLMQVHFPPLSNDSRTFPIECNVNDLWLGQNFGYMQDDIISPHALAPHDTFMVVISRCKATEGANLLPHSTEDTQEAELREADVLKGEGKIGIEQDGSTQNARGTNAGVDSPAGEVASASHAEEPTKGTVGTAEPPSDTAEERSLLRRAMKENEEENSVAGTGQSSLSSHRRGSLKDHEM</sequence>
<dbReference type="EC" id="3.2.1.22" evidence="4"/>
<proteinExistence type="inferred from homology"/>
<feature type="compositionally biased region" description="Basic and acidic residues" evidence="5">
    <location>
        <begin position="233"/>
        <end position="242"/>
    </location>
</feature>
<evidence type="ECO:0000313" key="6">
    <source>
        <dbReference type="EMBL" id="CEL69700.1"/>
    </source>
</evidence>
<dbReference type="GO" id="GO:0005737">
    <property type="term" value="C:cytoplasm"/>
    <property type="evidence" value="ECO:0007669"/>
    <property type="project" value="TreeGrafter"/>
</dbReference>
<dbReference type="PANTHER" id="PTHR11452">
    <property type="entry name" value="ALPHA-GALACTOSIDASE/ALPHA-N-ACETYLGALACTOSAMINIDASE"/>
    <property type="match status" value="1"/>
</dbReference>
<feature type="compositionally biased region" description="Basic and acidic residues" evidence="5">
    <location>
        <begin position="69"/>
        <end position="94"/>
    </location>
</feature>
<feature type="compositionally biased region" description="Acidic residues" evidence="5">
    <location>
        <begin position="322"/>
        <end position="345"/>
    </location>
</feature>
<comment type="similarity">
    <text evidence="1 4">Belongs to the glycosyl hydrolase 27 family.</text>
</comment>
<organism evidence="6">
    <name type="scientific">Neospora caninum (strain Liverpool)</name>
    <dbReference type="NCBI Taxonomy" id="572307"/>
    <lineage>
        <taxon>Eukaryota</taxon>
        <taxon>Sar</taxon>
        <taxon>Alveolata</taxon>
        <taxon>Apicomplexa</taxon>
        <taxon>Conoidasida</taxon>
        <taxon>Coccidia</taxon>
        <taxon>Eucoccidiorida</taxon>
        <taxon>Eimeriorina</taxon>
        <taxon>Sarcocystidae</taxon>
        <taxon>Neospora</taxon>
    </lineage>
</organism>
<comment type="catalytic activity">
    <reaction evidence="4">
        <text>Hydrolysis of terminal, non-reducing alpha-D-galactose residues in alpha-D-galactosides, including galactose oligosaccharides, galactomannans and galactolipids.</text>
        <dbReference type="EC" id="3.2.1.22"/>
    </reaction>
</comment>
<dbReference type="GO" id="GO:0009311">
    <property type="term" value="P:oligosaccharide metabolic process"/>
    <property type="evidence" value="ECO:0007669"/>
    <property type="project" value="TreeGrafter"/>
</dbReference>
<evidence type="ECO:0000256" key="4">
    <source>
        <dbReference type="RuleBase" id="RU361168"/>
    </source>
</evidence>
<dbReference type="GO" id="GO:0004557">
    <property type="term" value="F:alpha-galactosidase activity"/>
    <property type="evidence" value="ECO:0007669"/>
    <property type="project" value="UniProtKB-EC"/>
</dbReference>
<feature type="compositionally biased region" description="Polar residues" evidence="5">
    <location>
        <begin position="117"/>
        <end position="130"/>
    </location>
</feature>
<dbReference type="AlphaFoldDB" id="A0A0F7UMF9"/>
<dbReference type="Gene3D" id="2.60.40.1180">
    <property type="entry name" value="Golgi alpha-mannosidase II"/>
    <property type="match status" value="1"/>
</dbReference>
<dbReference type="InterPro" id="IPR013780">
    <property type="entry name" value="Glyco_hydro_b"/>
</dbReference>
<keyword evidence="3 4" id="KW-0326">Glycosidase</keyword>
<feature type="compositionally biased region" description="Acidic residues" evidence="5">
    <location>
        <begin position="282"/>
        <end position="298"/>
    </location>
</feature>
<reference evidence="6" key="1">
    <citation type="journal article" date="2015" name="PLoS ONE">
        <title>Comprehensive Evaluation of Toxoplasma gondii VEG and Neospora caninum LIV Genomes with Tachyzoite Stage Transcriptome and Proteome Defines Novel Transcript Features.</title>
        <authorList>
            <person name="Ramaprasad A."/>
            <person name="Mourier T."/>
            <person name="Naeem R."/>
            <person name="Malas T.B."/>
            <person name="Moussa E."/>
            <person name="Panigrahi A."/>
            <person name="Vermont S.J."/>
            <person name="Otto T.D."/>
            <person name="Wastling J."/>
            <person name="Pain A."/>
        </authorList>
    </citation>
    <scope>NUCLEOTIDE SEQUENCE</scope>
    <source>
        <strain evidence="6">Liverpool</strain>
    </source>
</reference>
<dbReference type="SUPFAM" id="SSF51445">
    <property type="entry name" value="(Trans)glycosidases"/>
    <property type="match status" value="1"/>
</dbReference>
<protein>
    <recommendedName>
        <fullName evidence="4">Alpha-galactosidase</fullName>
        <ecNumber evidence="4">3.2.1.22</ecNumber>
    </recommendedName>
    <alternativeName>
        <fullName evidence="4">Melibiase</fullName>
    </alternativeName>
</protein>
<evidence type="ECO:0000256" key="1">
    <source>
        <dbReference type="ARBA" id="ARBA00009743"/>
    </source>
</evidence>
<feature type="region of interest" description="Disordered" evidence="5">
    <location>
        <begin position="58"/>
        <end position="345"/>
    </location>
</feature>
<dbReference type="Gene3D" id="3.20.20.70">
    <property type="entry name" value="Aldolase class I"/>
    <property type="match status" value="1"/>
</dbReference>
<dbReference type="InterPro" id="IPR002241">
    <property type="entry name" value="Glyco_hydro_27"/>
</dbReference>
<dbReference type="InterPro" id="IPR017853">
    <property type="entry name" value="GH"/>
</dbReference>
<keyword evidence="4" id="KW-1015">Disulfide bond</keyword>